<dbReference type="Pfam" id="PF00188">
    <property type="entry name" value="CAP"/>
    <property type="match status" value="1"/>
</dbReference>
<dbReference type="InterPro" id="IPR014044">
    <property type="entry name" value="CAP_dom"/>
</dbReference>
<evidence type="ECO:0000313" key="2">
    <source>
        <dbReference type="EMBL" id="MFM9414542.1"/>
    </source>
</evidence>
<evidence type="ECO:0000313" key="3">
    <source>
        <dbReference type="Proteomes" id="UP001631949"/>
    </source>
</evidence>
<dbReference type="EMBL" id="JBJUVG010000035">
    <property type="protein sequence ID" value="MFM9414542.1"/>
    <property type="molecule type" value="Genomic_DNA"/>
</dbReference>
<name>A0ABW9H2B0_9FIRM</name>
<protein>
    <submittedName>
        <fullName evidence="2">CAP domain-containing protein</fullName>
    </submittedName>
</protein>
<comment type="caution">
    <text evidence="2">The sequence shown here is derived from an EMBL/GenBank/DDBJ whole genome shotgun (WGS) entry which is preliminary data.</text>
</comment>
<dbReference type="PANTHER" id="PTHR31157:SF1">
    <property type="entry name" value="SCP DOMAIN-CONTAINING PROTEIN"/>
    <property type="match status" value="1"/>
</dbReference>
<dbReference type="SUPFAM" id="SSF55797">
    <property type="entry name" value="PR-1-like"/>
    <property type="match status" value="1"/>
</dbReference>
<dbReference type="CDD" id="cd05379">
    <property type="entry name" value="CAP_bacterial"/>
    <property type="match status" value="1"/>
</dbReference>
<accession>A0ABW9H2B0</accession>
<dbReference type="PANTHER" id="PTHR31157">
    <property type="entry name" value="SCP DOMAIN-CONTAINING PROTEIN"/>
    <property type="match status" value="1"/>
</dbReference>
<evidence type="ECO:0000259" key="1">
    <source>
        <dbReference type="Pfam" id="PF00188"/>
    </source>
</evidence>
<proteinExistence type="predicted"/>
<sequence length="159" mass="17687">LEAPRKPFTADQLRMLELVNAARAEHGLQPVKLSPALCEGAEIRARETTEALKDNPTYEGYEAKEAAGWNPHSRLDGNIPKTVLNDVGLKKFSKYFNVNENLATGFNSRNFESVDYVFAGWMNSPGHRSNILNPSNAYAGFGCHSGSTQNWIQLFQTQL</sequence>
<dbReference type="RefSeq" id="WP_408978148.1">
    <property type="nucleotide sequence ID" value="NZ_JBJUVG010000035.1"/>
</dbReference>
<feature type="domain" description="SCP" evidence="1">
    <location>
        <begin position="16"/>
        <end position="153"/>
    </location>
</feature>
<dbReference type="Gene3D" id="3.40.33.10">
    <property type="entry name" value="CAP"/>
    <property type="match status" value="1"/>
</dbReference>
<dbReference type="Proteomes" id="UP001631949">
    <property type="component" value="Unassembled WGS sequence"/>
</dbReference>
<feature type="non-terminal residue" evidence="2">
    <location>
        <position position="1"/>
    </location>
</feature>
<gene>
    <name evidence="2" type="ORF">ACKQTC_09215</name>
</gene>
<reference evidence="2 3" key="1">
    <citation type="journal article" date="2016" name="Int. J. Syst. Evol. Microbiol.">
        <title>Peptococcus simiae sp. nov., isolated from rhesus macaque faeces and emended description of the genus Peptococcus.</title>
        <authorList>
            <person name="Shkoporov A.N."/>
            <person name="Efimov B.A."/>
            <person name="Kondova I."/>
            <person name="Ouwerling B."/>
            <person name="Chaplin A.V."/>
            <person name="Shcherbakova V.A."/>
            <person name="Langermans J.A.M."/>
        </authorList>
    </citation>
    <scope>NUCLEOTIDE SEQUENCE [LARGE SCALE GENOMIC DNA]</scope>
    <source>
        <strain evidence="2 3">M108</strain>
    </source>
</reference>
<organism evidence="2 3">
    <name type="scientific">Peptococcus simiae</name>
    <dbReference type="NCBI Taxonomy" id="1643805"/>
    <lineage>
        <taxon>Bacteria</taxon>
        <taxon>Bacillati</taxon>
        <taxon>Bacillota</taxon>
        <taxon>Clostridia</taxon>
        <taxon>Eubacteriales</taxon>
        <taxon>Peptococcaceae</taxon>
        <taxon>Peptococcus</taxon>
    </lineage>
</organism>
<dbReference type="InterPro" id="IPR035940">
    <property type="entry name" value="CAP_sf"/>
</dbReference>
<keyword evidence="3" id="KW-1185">Reference proteome</keyword>